<dbReference type="Pfam" id="PF02913">
    <property type="entry name" value="FAD-oxidase_C"/>
    <property type="match status" value="1"/>
</dbReference>
<keyword evidence="6" id="KW-0809">Transit peptide</keyword>
<dbReference type="PANTHER" id="PTHR11748:SF111">
    <property type="entry name" value="D-LACTATE DEHYDROGENASE, MITOCHONDRIAL-RELATED"/>
    <property type="match status" value="1"/>
</dbReference>
<evidence type="ECO:0000256" key="3">
    <source>
        <dbReference type="ARBA" id="ARBA00022630"/>
    </source>
</evidence>
<dbReference type="PROSITE" id="PS51379">
    <property type="entry name" value="4FE4S_FER_2"/>
    <property type="match status" value="1"/>
</dbReference>
<reference evidence="14 15" key="1">
    <citation type="submission" date="2015-02" db="EMBL/GenBank/DDBJ databases">
        <title>Draft genome sequences of ten Microbacterium spp. with emphasis on heavy metal contaminated environments.</title>
        <authorList>
            <person name="Corretto E."/>
        </authorList>
    </citation>
    <scope>NUCLEOTIDE SEQUENCE [LARGE SCALE GENOMIC DNA]</scope>
    <source>
        <strain evidence="14 15">DSM 18659</strain>
    </source>
</reference>
<evidence type="ECO:0000259" key="13">
    <source>
        <dbReference type="PROSITE" id="PS51387"/>
    </source>
</evidence>
<dbReference type="Pfam" id="PF01565">
    <property type="entry name" value="FAD_binding_4"/>
    <property type="match status" value="1"/>
</dbReference>
<dbReference type="EMBL" id="JYIY01000062">
    <property type="protein sequence ID" value="KJL38328.1"/>
    <property type="molecule type" value="Genomic_DNA"/>
</dbReference>
<dbReference type="InterPro" id="IPR017896">
    <property type="entry name" value="4Fe4S_Fe-S-bd"/>
</dbReference>
<comment type="similarity">
    <text evidence="2">Belongs to the FAD-binding oxidoreductase/transferase type 4 family.</text>
</comment>
<dbReference type="InterPro" id="IPR016171">
    <property type="entry name" value="Vanillyl_alc_oxidase_C-sub2"/>
</dbReference>
<dbReference type="InterPro" id="IPR016169">
    <property type="entry name" value="FAD-bd_PCMH_sub2"/>
</dbReference>
<dbReference type="GO" id="GO:0051536">
    <property type="term" value="F:iron-sulfur cluster binding"/>
    <property type="evidence" value="ECO:0007669"/>
    <property type="project" value="UniProtKB-KW"/>
</dbReference>
<evidence type="ECO:0000313" key="15">
    <source>
        <dbReference type="Proteomes" id="UP000033451"/>
    </source>
</evidence>
<evidence type="ECO:0000256" key="10">
    <source>
        <dbReference type="ARBA" id="ARBA00038897"/>
    </source>
</evidence>
<dbReference type="GO" id="GO:0008720">
    <property type="term" value="F:D-lactate dehydrogenase (NAD+) activity"/>
    <property type="evidence" value="ECO:0007669"/>
    <property type="project" value="TreeGrafter"/>
</dbReference>
<comment type="cofactor">
    <cofactor evidence="1">
        <name>FAD</name>
        <dbReference type="ChEBI" id="CHEBI:57692"/>
    </cofactor>
</comment>
<evidence type="ECO:0000256" key="6">
    <source>
        <dbReference type="ARBA" id="ARBA00022946"/>
    </source>
</evidence>
<dbReference type="Gene3D" id="1.10.45.10">
    <property type="entry name" value="Vanillyl-alcohol Oxidase, Chain A, domain 4"/>
    <property type="match status" value="1"/>
</dbReference>
<evidence type="ECO:0000256" key="9">
    <source>
        <dbReference type="ARBA" id="ARBA00023014"/>
    </source>
</evidence>
<dbReference type="SUPFAM" id="SSF55103">
    <property type="entry name" value="FAD-linked oxidases, C-terminal domain"/>
    <property type="match status" value="1"/>
</dbReference>
<dbReference type="PROSITE" id="PS51387">
    <property type="entry name" value="FAD_PCMH"/>
    <property type="match status" value="1"/>
</dbReference>
<proteinExistence type="inferred from homology"/>
<dbReference type="InterPro" id="IPR036318">
    <property type="entry name" value="FAD-bd_PCMH-like_sf"/>
</dbReference>
<comment type="caution">
    <text evidence="14">The sequence shown here is derived from an EMBL/GenBank/DDBJ whole genome shotgun (WGS) entry which is preliminary data.</text>
</comment>
<dbReference type="AlphaFoldDB" id="A0A0F0LZD5"/>
<dbReference type="STRING" id="400772.RR49_00735"/>
<dbReference type="Gene3D" id="3.30.465.10">
    <property type="match status" value="1"/>
</dbReference>
<keyword evidence="9" id="KW-0411">Iron-sulfur</keyword>
<dbReference type="InterPro" id="IPR006094">
    <property type="entry name" value="Oxid_FAD_bind_N"/>
</dbReference>
<dbReference type="GO" id="GO:0004458">
    <property type="term" value="F:D-lactate dehydrogenase (cytochrome) activity"/>
    <property type="evidence" value="ECO:0007669"/>
    <property type="project" value="UniProtKB-EC"/>
</dbReference>
<evidence type="ECO:0000256" key="7">
    <source>
        <dbReference type="ARBA" id="ARBA00023002"/>
    </source>
</evidence>
<dbReference type="InterPro" id="IPR016164">
    <property type="entry name" value="FAD-linked_Oxase-like_C"/>
</dbReference>
<sequence>MDGSLTMTAHAPAPSRADRGAREGAGLPVPLHDALAAASTVTTRAIDRVAYASDASHYLLTPRAVVTAESAGEVAAVMAAAGAGGANVTFRSGGTSLSGQAATDDILIDTRRGFRDIEVLDGGRRVRVQPGATVRQVNARLVRHGFRLGPDPASEAACTIGGVIANNSSGMACGITENTYRTLESMTFVLPSGTIVDTADPDADRHLADSEPDLVEGLRALQRRVRSNPASVALIERQFAMKNTMGYGINAFLDFESPAQLLAHLIIGSEGTLAFVAEAVYRTVPIHSRIATALTVFRTLDDATRALPALLETGAATLELMDATSIRVGQSFADAPAAIRGFEVAGEAALLVEYQADDDDRLAELTAAGARLLGELPLLAPAHLSTDASERATAWKLRKGLYTTVAGARPPGTTALLEDIVVPVPSLAATCESLQELFTRYDYRDSVIFGHAKDGNIHFMLTDRFEGDAALGRLTGFTEAMVDVVLDAGGNLKAEHGTGRAMAPYVRRQYGDELYDVMRALKALCDPRRILNPGVIIDDDPTAHVRDIKLAEPIEEEADRCVECGYCEPVCPSKDVTLTPRQRIVTRRAIARARVAGDEQLARELERDYDYAGVDTCAVDGMCLTACPVLINTGALVKRLRREQQNPVLAAGWKAAAQAWGPVTRAGSVALTLADRAPAGAVRGATSVGRALLGADTVPEYSADLPGGGPGRRRREGELGAGSGEPVAVYLPACVNSMFGGDGLGVTEAFARLLERAGLRVLVPTGIESMCCSTPWTSKGYTAGRAVMAERVSRIVREASRDGELLVLSDAASCTEGFAHIFDDQGVAVRTEDVVAFTAREVLPRLGEVSPVATSLVLHPTCSSTQMGLNDALRALGEAVAETVTVPDAWGCCAFAGDRGMLHPELTASATAAEAAEVRAIGADLHASCNRTCEIGMTRATGRDYRHVVELLEEATRPSL</sequence>
<dbReference type="SUPFAM" id="SSF56176">
    <property type="entry name" value="FAD-binding/transporter-associated domain-like"/>
    <property type="match status" value="1"/>
</dbReference>
<gene>
    <name evidence="14" type="ORF">RR49_00735</name>
</gene>
<protein>
    <recommendedName>
        <fullName evidence="10">D-lactate dehydrogenase (cytochrome)</fullName>
        <ecNumber evidence="10">1.1.2.4</ecNumber>
    </recommendedName>
</protein>
<dbReference type="InterPro" id="IPR004113">
    <property type="entry name" value="FAD-bd_oxidored_4_C"/>
</dbReference>
<feature type="domain" description="FAD-binding PCMH-type" evidence="13">
    <location>
        <begin position="58"/>
        <end position="286"/>
    </location>
</feature>
<dbReference type="Gene3D" id="3.30.70.2740">
    <property type="match status" value="1"/>
</dbReference>
<dbReference type="Proteomes" id="UP000033451">
    <property type="component" value="Unassembled WGS sequence"/>
</dbReference>
<keyword evidence="3" id="KW-0285">Flavoprotein</keyword>
<keyword evidence="7 14" id="KW-0560">Oxidoreductase</keyword>
<dbReference type="PATRIC" id="fig|400772.4.peg.768"/>
<evidence type="ECO:0000256" key="4">
    <source>
        <dbReference type="ARBA" id="ARBA00022723"/>
    </source>
</evidence>
<keyword evidence="8" id="KW-0408">Iron</keyword>
<evidence type="ECO:0000256" key="5">
    <source>
        <dbReference type="ARBA" id="ARBA00022827"/>
    </source>
</evidence>
<name>A0A0F0LZD5_9MICO</name>
<evidence type="ECO:0000256" key="11">
    <source>
        <dbReference type="SAM" id="MobiDB-lite"/>
    </source>
</evidence>
<evidence type="ECO:0000259" key="12">
    <source>
        <dbReference type="PROSITE" id="PS51379"/>
    </source>
</evidence>
<dbReference type="InterPro" id="IPR016167">
    <property type="entry name" value="FAD-bd_PCMH_sub1"/>
</dbReference>
<feature type="domain" description="4Fe-4S ferredoxin-type" evidence="12">
    <location>
        <begin position="552"/>
        <end position="581"/>
    </location>
</feature>
<dbReference type="InterPro" id="IPR017900">
    <property type="entry name" value="4Fe4S_Fe_S_CS"/>
</dbReference>
<dbReference type="PANTHER" id="PTHR11748">
    <property type="entry name" value="D-LACTATE DEHYDROGENASE"/>
    <property type="match status" value="1"/>
</dbReference>
<keyword evidence="15" id="KW-1185">Reference proteome</keyword>
<evidence type="ECO:0000256" key="8">
    <source>
        <dbReference type="ARBA" id="ARBA00023004"/>
    </source>
</evidence>
<dbReference type="Pfam" id="PF13183">
    <property type="entry name" value="Fer4_8"/>
    <property type="match status" value="1"/>
</dbReference>
<evidence type="ECO:0000256" key="1">
    <source>
        <dbReference type="ARBA" id="ARBA00001974"/>
    </source>
</evidence>
<evidence type="ECO:0000313" key="14">
    <source>
        <dbReference type="EMBL" id="KJL38328.1"/>
    </source>
</evidence>
<dbReference type="EC" id="1.1.2.4" evidence="10"/>
<dbReference type="GO" id="GO:1903457">
    <property type="term" value="P:lactate catabolic process"/>
    <property type="evidence" value="ECO:0007669"/>
    <property type="project" value="TreeGrafter"/>
</dbReference>
<feature type="region of interest" description="Disordered" evidence="11">
    <location>
        <begin position="1"/>
        <end position="26"/>
    </location>
</feature>
<organism evidence="14 15">
    <name type="scientific">Microbacterium ginsengisoli</name>
    <dbReference type="NCBI Taxonomy" id="400772"/>
    <lineage>
        <taxon>Bacteria</taxon>
        <taxon>Bacillati</taxon>
        <taxon>Actinomycetota</taxon>
        <taxon>Actinomycetes</taxon>
        <taxon>Micrococcales</taxon>
        <taxon>Microbacteriaceae</taxon>
        <taxon>Microbacterium</taxon>
    </lineage>
</organism>
<dbReference type="PROSITE" id="PS00198">
    <property type="entry name" value="4FE4S_FER_1"/>
    <property type="match status" value="1"/>
</dbReference>
<dbReference type="GO" id="GO:0046872">
    <property type="term" value="F:metal ion binding"/>
    <property type="evidence" value="ECO:0007669"/>
    <property type="project" value="UniProtKB-KW"/>
</dbReference>
<keyword evidence="4" id="KW-0479">Metal-binding</keyword>
<dbReference type="InterPro" id="IPR016166">
    <property type="entry name" value="FAD-bd_PCMH"/>
</dbReference>
<dbReference type="Gene3D" id="1.10.1060.10">
    <property type="entry name" value="Alpha-helical ferredoxin"/>
    <property type="match status" value="1"/>
</dbReference>
<dbReference type="Pfam" id="PF02754">
    <property type="entry name" value="CCG"/>
    <property type="match status" value="2"/>
</dbReference>
<dbReference type="GO" id="GO:0071949">
    <property type="term" value="F:FAD binding"/>
    <property type="evidence" value="ECO:0007669"/>
    <property type="project" value="InterPro"/>
</dbReference>
<accession>A0A0F0LZD5</accession>
<dbReference type="SUPFAM" id="SSF46548">
    <property type="entry name" value="alpha-helical ferredoxin"/>
    <property type="match status" value="1"/>
</dbReference>
<keyword evidence="5" id="KW-0274">FAD</keyword>
<dbReference type="InterPro" id="IPR009051">
    <property type="entry name" value="Helical_ferredxn"/>
</dbReference>
<dbReference type="Gene3D" id="3.30.43.10">
    <property type="entry name" value="Uridine Diphospho-n-acetylenolpyruvylglucosamine Reductase, domain 2"/>
    <property type="match status" value="1"/>
</dbReference>
<evidence type="ECO:0000256" key="2">
    <source>
        <dbReference type="ARBA" id="ARBA00008000"/>
    </source>
</evidence>
<dbReference type="InterPro" id="IPR004017">
    <property type="entry name" value="Cys_rich_dom"/>
</dbReference>